<dbReference type="Proteomes" id="UP000735302">
    <property type="component" value="Unassembled WGS sequence"/>
</dbReference>
<accession>A0AAV3Y7E1</accession>
<protein>
    <submittedName>
        <fullName evidence="1">Uncharacterized protein</fullName>
    </submittedName>
</protein>
<evidence type="ECO:0000313" key="1">
    <source>
        <dbReference type="EMBL" id="GFN78838.1"/>
    </source>
</evidence>
<gene>
    <name evidence="1" type="ORF">PoB_000534400</name>
</gene>
<comment type="caution">
    <text evidence="1">The sequence shown here is derived from an EMBL/GenBank/DDBJ whole genome shotgun (WGS) entry which is preliminary data.</text>
</comment>
<evidence type="ECO:0000313" key="2">
    <source>
        <dbReference type="Proteomes" id="UP000735302"/>
    </source>
</evidence>
<proteinExistence type="predicted"/>
<organism evidence="1 2">
    <name type="scientific">Plakobranchus ocellatus</name>
    <dbReference type="NCBI Taxonomy" id="259542"/>
    <lineage>
        <taxon>Eukaryota</taxon>
        <taxon>Metazoa</taxon>
        <taxon>Spiralia</taxon>
        <taxon>Lophotrochozoa</taxon>
        <taxon>Mollusca</taxon>
        <taxon>Gastropoda</taxon>
        <taxon>Heterobranchia</taxon>
        <taxon>Euthyneura</taxon>
        <taxon>Panpulmonata</taxon>
        <taxon>Sacoglossa</taxon>
        <taxon>Placobranchoidea</taxon>
        <taxon>Plakobranchidae</taxon>
        <taxon>Plakobranchus</taxon>
    </lineage>
</organism>
<dbReference type="AlphaFoldDB" id="A0AAV3Y7E1"/>
<keyword evidence="2" id="KW-1185">Reference proteome</keyword>
<sequence>MAGLEPATEESLQISGRTHKQMCHRRPLNTHGSEYSTSYMTCFPTLPQIFNFNQGLLKRQKIQGDREYPETSLASSSFDWIDKMLEVFPPLADDILWLV</sequence>
<dbReference type="EMBL" id="BLXT01000616">
    <property type="protein sequence ID" value="GFN78838.1"/>
    <property type="molecule type" value="Genomic_DNA"/>
</dbReference>
<name>A0AAV3Y7E1_9GAST</name>
<reference evidence="1 2" key="1">
    <citation type="journal article" date="2021" name="Elife">
        <title>Chloroplast acquisition without the gene transfer in kleptoplastic sea slugs, Plakobranchus ocellatus.</title>
        <authorList>
            <person name="Maeda T."/>
            <person name="Takahashi S."/>
            <person name="Yoshida T."/>
            <person name="Shimamura S."/>
            <person name="Takaki Y."/>
            <person name="Nagai Y."/>
            <person name="Toyoda A."/>
            <person name="Suzuki Y."/>
            <person name="Arimoto A."/>
            <person name="Ishii H."/>
            <person name="Satoh N."/>
            <person name="Nishiyama T."/>
            <person name="Hasebe M."/>
            <person name="Maruyama T."/>
            <person name="Minagawa J."/>
            <person name="Obokata J."/>
            <person name="Shigenobu S."/>
        </authorList>
    </citation>
    <scope>NUCLEOTIDE SEQUENCE [LARGE SCALE GENOMIC DNA]</scope>
</reference>